<comment type="caution">
    <text evidence="2">The sequence shown here is derived from an EMBL/GenBank/DDBJ whole genome shotgun (WGS) entry which is preliminary data.</text>
</comment>
<protein>
    <submittedName>
        <fullName evidence="2">Uncharacterized protein</fullName>
    </submittedName>
</protein>
<proteinExistence type="predicted"/>
<feature type="compositionally biased region" description="Low complexity" evidence="1">
    <location>
        <begin position="64"/>
        <end position="82"/>
    </location>
</feature>
<dbReference type="AlphaFoldDB" id="M2WEY9"/>
<organism evidence="2 3">
    <name type="scientific">Kocuria palustris PEL</name>
    <dbReference type="NCBI Taxonomy" id="1236550"/>
    <lineage>
        <taxon>Bacteria</taxon>
        <taxon>Bacillati</taxon>
        <taxon>Actinomycetota</taxon>
        <taxon>Actinomycetes</taxon>
        <taxon>Micrococcales</taxon>
        <taxon>Micrococcaceae</taxon>
        <taxon>Kocuria</taxon>
    </lineage>
</organism>
<feature type="compositionally biased region" description="Gly residues" evidence="1">
    <location>
        <begin position="1"/>
        <end position="14"/>
    </location>
</feature>
<gene>
    <name evidence="2" type="ORF">C884_02016</name>
</gene>
<dbReference type="Proteomes" id="UP000009877">
    <property type="component" value="Unassembled WGS sequence"/>
</dbReference>
<evidence type="ECO:0000313" key="3">
    <source>
        <dbReference type="Proteomes" id="UP000009877"/>
    </source>
</evidence>
<reference evidence="2 3" key="1">
    <citation type="journal article" date="2014" name="Genome Announc.">
        <title>Draft Genome Sequence of Kocuria palustris PEL.</title>
        <authorList>
            <person name="Sharma G."/>
            <person name="Khatri I."/>
            <person name="Subramanian S."/>
        </authorList>
    </citation>
    <scope>NUCLEOTIDE SEQUENCE [LARGE SCALE GENOMIC DNA]</scope>
    <source>
        <strain evidence="2 3">PEL</strain>
    </source>
</reference>
<feature type="region of interest" description="Disordered" evidence="1">
    <location>
        <begin position="50"/>
        <end position="92"/>
    </location>
</feature>
<dbReference type="EMBL" id="ANHZ02000005">
    <property type="protein sequence ID" value="EME37102.1"/>
    <property type="molecule type" value="Genomic_DNA"/>
</dbReference>
<feature type="region of interest" description="Disordered" evidence="1">
    <location>
        <begin position="1"/>
        <end position="21"/>
    </location>
</feature>
<name>M2WEY9_9MICC</name>
<evidence type="ECO:0000256" key="1">
    <source>
        <dbReference type="SAM" id="MobiDB-lite"/>
    </source>
</evidence>
<keyword evidence="3" id="KW-1185">Reference proteome</keyword>
<sequence length="131" mass="14251">MAEGGHGPPRGPGGSRQPTTPALARFGLRRGLRRLVVRGHRGKSRCWRSGADRAALGQPGPAWRYSSPRITRTSPTTASRAPITPMGSMIRGPPRAIPLLMTCFWNRYATTIERQPMPNRAIPKASMPGLT</sequence>
<accession>M2WEY9</accession>
<evidence type="ECO:0000313" key="2">
    <source>
        <dbReference type="EMBL" id="EME37102.1"/>
    </source>
</evidence>